<dbReference type="Gene3D" id="4.10.1110.10">
    <property type="entry name" value="AN1-like Zinc finger"/>
    <property type="match status" value="2"/>
</dbReference>
<evidence type="ECO:0000313" key="7">
    <source>
        <dbReference type="Proteomes" id="UP000266861"/>
    </source>
</evidence>
<dbReference type="InterPro" id="IPR057358">
    <property type="entry name" value="UBL_ZFAND1-like"/>
</dbReference>
<keyword evidence="3" id="KW-0862">Zinc</keyword>
<dbReference type="GO" id="GO:0008270">
    <property type="term" value="F:zinc ion binding"/>
    <property type="evidence" value="ECO:0007669"/>
    <property type="project" value="UniProtKB-KW"/>
</dbReference>
<evidence type="ECO:0000256" key="4">
    <source>
        <dbReference type="PROSITE-ProRule" id="PRU00449"/>
    </source>
</evidence>
<feature type="domain" description="AN1-type" evidence="5">
    <location>
        <begin position="98"/>
        <end position="147"/>
    </location>
</feature>
<dbReference type="SUPFAM" id="SSF118310">
    <property type="entry name" value="AN1-like Zinc finger"/>
    <property type="match status" value="2"/>
</dbReference>
<evidence type="ECO:0000259" key="5">
    <source>
        <dbReference type="PROSITE" id="PS51039"/>
    </source>
</evidence>
<sequence>MEFFGIGKNCSLEGCKQLDFLPFLCACCKLKFCLDHRYPTSHNCLQWRENEKNISLCPKCSSMLLISSEISSEEAKEKIVEEHLNSNCSLYLLSSMPSTTRKKCLIQKDCNNNNNIHVVCDGCGEIFCLKHRYPSIHECPSLNVHAETKAKRREMAEELIAKYFKKPLSPSGNTTINAKTATIQPKKKKENKMVKLMVLKSNAKGDSSIPPDSRLYLTIEFPRDSNIASKPMFFNKNWTIGKVLDKIATEGKIKNVNNQLSMEDPERLILYNSDSEKILNTEQKLDDSLSNGDFIGLEIMNKYHK</sequence>
<dbReference type="InterPro" id="IPR000058">
    <property type="entry name" value="Znf_AN1"/>
</dbReference>
<keyword evidence="2 4" id="KW-0863">Zinc-finger</keyword>
<gene>
    <name evidence="6" type="ORF">Glove_14g45</name>
</gene>
<evidence type="ECO:0000256" key="1">
    <source>
        <dbReference type="ARBA" id="ARBA00022723"/>
    </source>
</evidence>
<dbReference type="Pfam" id="PF01428">
    <property type="entry name" value="zf-AN1"/>
    <property type="match status" value="2"/>
</dbReference>
<keyword evidence="1" id="KW-0479">Metal-binding</keyword>
<protein>
    <recommendedName>
        <fullName evidence="5">AN1-type domain-containing protein</fullName>
    </recommendedName>
</protein>
<keyword evidence="7" id="KW-1185">Reference proteome</keyword>
<dbReference type="GO" id="GO:0005737">
    <property type="term" value="C:cytoplasm"/>
    <property type="evidence" value="ECO:0007669"/>
    <property type="project" value="TreeGrafter"/>
</dbReference>
<name>A0A397JP45_9GLOM</name>
<proteinExistence type="predicted"/>
<organism evidence="6 7">
    <name type="scientific">Diversispora epigaea</name>
    <dbReference type="NCBI Taxonomy" id="1348612"/>
    <lineage>
        <taxon>Eukaryota</taxon>
        <taxon>Fungi</taxon>
        <taxon>Fungi incertae sedis</taxon>
        <taxon>Mucoromycota</taxon>
        <taxon>Glomeromycotina</taxon>
        <taxon>Glomeromycetes</taxon>
        <taxon>Diversisporales</taxon>
        <taxon>Diversisporaceae</taxon>
        <taxon>Diversispora</taxon>
    </lineage>
</organism>
<dbReference type="Proteomes" id="UP000266861">
    <property type="component" value="Unassembled WGS sequence"/>
</dbReference>
<dbReference type="PROSITE" id="PS51039">
    <property type="entry name" value="ZF_AN1"/>
    <property type="match status" value="2"/>
</dbReference>
<dbReference type="SMART" id="SM00154">
    <property type="entry name" value="ZnF_AN1"/>
    <property type="match status" value="2"/>
</dbReference>
<dbReference type="PANTHER" id="PTHR14677:SF40">
    <property type="entry name" value="CDC48-ASSOCIATED UBIQUITIN-LIKE_ZINC FINGER PROTEIN 1"/>
    <property type="match status" value="1"/>
</dbReference>
<dbReference type="STRING" id="1348612.A0A397JP45"/>
<feature type="domain" description="AN1-type" evidence="5">
    <location>
        <begin position="4"/>
        <end position="52"/>
    </location>
</feature>
<dbReference type="EMBL" id="PQFF01000012">
    <property type="protein sequence ID" value="RHZ89417.1"/>
    <property type="molecule type" value="Genomic_DNA"/>
</dbReference>
<dbReference type="AlphaFoldDB" id="A0A397JP45"/>
<dbReference type="InterPro" id="IPR035896">
    <property type="entry name" value="AN1-like_Znf"/>
</dbReference>
<dbReference type="Pfam" id="PF25327">
    <property type="entry name" value="UBL_ZFAND1"/>
    <property type="match status" value="1"/>
</dbReference>
<accession>A0A397JP45</accession>
<reference evidence="6 7" key="1">
    <citation type="submission" date="2018-08" db="EMBL/GenBank/DDBJ databases">
        <title>Genome and evolution of the arbuscular mycorrhizal fungus Diversispora epigaea (formerly Glomus versiforme) and its bacterial endosymbionts.</title>
        <authorList>
            <person name="Sun X."/>
            <person name="Fei Z."/>
            <person name="Harrison M."/>
        </authorList>
    </citation>
    <scope>NUCLEOTIDE SEQUENCE [LARGE SCALE GENOMIC DNA]</scope>
    <source>
        <strain evidence="6 7">IT104</strain>
    </source>
</reference>
<evidence type="ECO:0000313" key="6">
    <source>
        <dbReference type="EMBL" id="RHZ89417.1"/>
    </source>
</evidence>
<evidence type="ECO:0000256" key="3">
    <source>
        <dbReference type="ARBA" id="ARBA00022833"/>
    </source>
</evidence>
<dbReference type="PANTHER" id="PTHR14677">
    <property type="entry name" value="ARSENITE INDUCUBLE RNA ASSOCIATED PROTEIN AIP-1-RELATED"/>
    <property type="match status" value="1"/>
</dbReference>
<dbReference type="OrthoDB" id="431929at2759"/>
<evidence type="ECO:0000256" key="2">
    <source>
        <dbReference type="ARBA" id="ARBA00022771"/>
    </source>
</evidence>
<comment type="caution">
    <text evidence="6">The sequence shown here is derived from an EMBL/GenBank/DDBJ whole genome shotgun (WGS) entry which is preliminary data.</text>
</comment>